<dbReference type="AlphaFoldDB" id="A0A8K0CAR4"/>
<gene>
    <name evidence="2" type="ORF">ILUMI_25326</name>
</gene>
<evidence type="ECO:0000259" key="1">
    <source>
        <dbReference type="Pfam" id="PF17906"/>
    </source>
</evidence>
<dbReference type="PANTHER" id="PTHR46060:SF1">
    <property type="entry name" value="MARINER MOS1 TRANSPOSASE-LIKE PROTEIN"/>
    <property type="match status" value="1"/>
</dbReference>
<keyword evidence="3" id="KW-1185">Reference proteome</keyword>
<name>A0A8K0CAR4_IGNLU</name>
<dbReference type="PANTHER" id="PTHR46060">
    <property type="entry name" value="MARINER MOS1 TRANSPOSASE-LIKE PROTEIN"/>
    <property type="match status" value="1"/>
</dbReference>
<organism evidence="2 3">
    <name type="scientific">Ignelater luminosus</name>
    <name type="common">Cucubano</name>
    <name type="synonym">Pyrophorus luminosus</name>
    <dbReference type="NCBI Taxonomy" id="2038154"/>
    <lineage>
        <taxon>Eukaryota</taxon>
        <taxon>Metazoa</taxon>
        <taxon>Ecdysozoa</taxon>
        <taxon>Arthropoda</taxon>
        <taxon>Hexapoda</taxon>
        <taxon>Insecta</taxon>
        <taxon>Pterygota</taxon>
        <taxon>Neoptera</taxon>
        <taxon>Endopterygota</taxon>
        <taxon>Coleoptera</taxon>
        <taxon>Polyphaga</taxon>
        <taxon>Elateriformia</taxon>
        <taxon>Elateroidea</taxon>
        <taxon>Elateridae</taxon>
        <taxon>Agrypninae</taxon>
        <taxon>Pyrophorini</taxon>
        <taxon>Ignelater</taxon>
    </lineage>
</organism>
<dbReference type="InterPro" id="IPR052709">
    <property type="entry name" value="Transposase-MT_Hybrid"/>
</dbReference>
<reference evidence="2" key="1">
    <citation type="submission" date="2019-08" db="EMBL/GenBank/DDBJ databases">
        <title>The genome of the North American firefly Photinus pyralis.</title>
        <authorList>
            <consortium name="Photinus pyralis genome working group"/>
            <person name="Fallon T.R."/>
            <person name="Sander Lower S.E."/>
            <person name="Weng J.-K."/>
        </authorList>
    </citation>
    <scope>NUCLEOTIDE SEQUENCE</scope>
    <source>
        <strain evidence="2">TRF0915ILg1</strain>
        <tissue evidence="2">Whole body</tissue>
    </source>
</reference>
<proteinExistence type="predicted"/>
<comment type="caution">
    <text evidence="2">The sequence shown here is derived from an EMBL/GenBank/DDBJ whole genome shotgun (WGS) entry which is preliminary data.</text>
</comment>
<sequence>MSIQSPAKCEIRGVIRYLIWKGKTSVEVYNEVKTAYGDKAMNRTSVFKWCREFKNGRTSVHDDQRSGRPSIVTDEIVEKTKMRSVKLHMGGKRFSTHEEVKKWTKGLAGNYFEEGIKELIPRFTTCIERNGDYVEK</sequence>
<dbReference type="Gene3D" id="1.10.10.1450">
    <property type="match status" value="1"/>
</dbReference>
<protein>
    <recommendedName>
        <fullName evidence="1">Mos1 transposase HTH domain-containing protein</fullName>
    </recommendedName>
</protein>
<dbReference type="Proteomes" id="UP000801492">
    <property type="component" value="Unassembled WGS sequence"/>
</dbReference>
<dbReference type="EMBL" id="VTPC01090900">
    <property type="protein sequence ID" value="KAF2880837.1"/>
    <property type="molecule type" value="Genomic_DNA"/>
</dbReference>
<dbReference type="OrthoDB" id="8191996at2759"/>
<dbReference type="InterPro" id="IPR041426">
    <property type="entry name" value="Mos1_HTH"/>
</dbReference>
<accession>A0A8K0CAR4</accession>
<evidence type="ECO:0000313" key="3">
    <source>
        <dbReference type="Proteomes" id="UP000801492"/>
    </source>
</evidence>
<feature type="domain" description="Mos1 transposase HTH" evidence="1">
    <location>
        <begin position="10"/>
        <end position="56"/>
    </location>
</feature>
<dbReference type="Pfam" id="PF17906">
    <property type="entry name" value="HTH_48"/>
    <property type="match status" value="1"/>
</dbReference>
<evidence type="ECO:0000313" key="2">
    <source>
        <dbReference type="EMBL" id="KAF2880837.1"/>
    </source>
</evidence>